<evidence type="ECO:0000256" key="7">
    <source>
        <dbReference type="ARBA" id="ARBA00023136"/>
    </source>
</evidence>
<evidence type="ECO:0000256" key="1">
    <source>
        <dbReference type="ARBA" id="ARBA00004141"/>
    </source>
</evidence>
<feature type="transmembrane region" description="Helical" evidence="9">
    <location>
        <begin position="324"/>
        <end position="345"/>
    </location>
</feature>
<keyword evidence="9" id="KW-0479">Metal-binding</keyword>
<evidence type="ECO:0000256" key="5">
    <source>
        <dbReference type="ARBA" id="ARBA00022842"/>
    </source>
</evidence>
<sequence>MRRADRRRQEDGLERAAQALQRARSGDLTGLRAILLGADLPVVVDELERMAPAQRTTAFRLLPRASAVRAFQMLAPAVQADLLGELGSRDVSRLIADLDPDDRARTLDGLDHDLARQLLAGLPEDQRAKTQRVLAHEPETIGRWATPELVSVPKDATAGEALRAVQEGIGAAETVYVVPVIDPDRRVVGVVSLRRLLATDPEVPLASIMREPISVHATDDQEIGANVVRDHGALAVPVLDDEERLVGLFTVDDAMRVLQLEEDEDSARTAGTSRLVKPYLSTSVASLVRSRIAWLLILIVAATLTVNVLDYFEASLEQVVTLALFIPLLIGTGGNVGAQAASTMIRAVAVDDVRFVDLPRVLGKELATGVALGAALAIVAYAPARFFTDGQVALVICLSLVVVCALAATAGGLIPLLARRFGVDPAVVSAPFITTFVDATGLVVYFLIAGAVLGL</sequence>
<dbReference type="PROSITE" id="PS51371">
    <property type="entry name" value="CBS"/>
    <property type="match status" value="2"/>
</dbReference>
<proteinExistence type="inferred from homology"/>
<dbReference type="CDD" id="cd04606">
    <property type="entry name" value="CBS_pair_Mg_transporter"/>
    <property type="match status" value="1"/>
</dbReference>
<dbReference type="Gene3D" id="1.25.60.10">
    <property type="entry name" value="MgtE N-terminal domain-like"/>
    <property type="match status" value="1"/>
</dbReference>
<evidence type="ECO:0000256" key="6">
    <source>
        <dbReference type="ARBA" id="ARBA00022989"/>
    </source>
</evidence>
<dbReference type="InterPro" id="IPR006667">
    <property type="entry name" value="SLC41_membr_dom"/>
</dbReference>
<dbReference type="SUPFAM" id="SSF158791">
    <property type="entry name" value="MgtE N-terminal domain-like"/>
    <property type="match status" value="1"/>
</dbReference>
<comment type="similarity">
    <text evidence="2 9">Belongs to the SLC41A transporter family.</text>
</comment>
<dbReference type="Gene3D" id="1.10.357.20">
    <property type="entry name" value="SLC41 divalent cation transporters, integral membrane domain"/>
    <property type="match status" value="1"/>
</dbReference>
<keyword evidence="7 9" id="KW-0472">Membrane</keyword>
<evidence type="ECO:0000256" key="8">
    <source>
        <dbReference type="PROSITE-ProRule" id="PRU00703"/>
    </source>
</evidence>
<dbReference type="RefSeq" id="WP_158060333.1">
    <property type="nucleotide sequence ID" value="NZ_CP044427.1"/>
</dbReference>
<feature type="domain" description="CBS" evidence="10">
    <location>
        <begin position="208"/>
        <end position="266"/>
    </location>
</feature>
<comment type="function">
    <text evidence="9">Acts as a magnesium transporter.</text>
</comment>
<organism evidence="11 12">
    <name type="scientific">Ornithinimicrobium pratense</name>
    <dbReference type="NCBI Taxonomy" id="2593973"/>
    <lineage>
        <taxon>Bacteria</taxon>
        <taxon>Bacillati</taxon>
        <taxon>Actinomycetota</taxon>
        <taxon>Actinomycetes</taxon>
        <taxon>Micrococcales</taxon>
        <taxon>Ornithinimicrobiaceae</taxon>
        <taxon>Ornithinimicrobium</taxon>
    </lineage>
</organism>
<evidence type="ECO:0000256" key="2">
    <source>
        <dbReference type="ARBA" id="ARBA00009749"/>
    </source>
</evidence>
<comment type="subcellular location">
    <subcellularLocation>
        <location evidence="9">Cell membrane</location>
        <topology evidence="9">Multi-pass membrane protein</topology>
    </subcellularLocation>
    <subcellularLocation>
        <location evidence="1">Membrane</location>
        <topology evidence="1">Multi-pass membrane protein</topology>
    </subcellularLocation>
</comment>
<dbReference type="PANTHER" id="PTHR43773">
    <property type="entry name" value="MAGNESIUM TRANSPORTER MGTE"/>
    <property type="match status" value="1"/>
</dbReference>
<protein>
    <recommendedName>
        <fullName evidence="9">Magnesium transporter MgtE</fullName>
    </recommendedName>
</protein>
<dbReference type="GO" id="GO:0046872">
    <property type="term" value="F:metal ion binding"/>
    <property type="evidence" value="ECO:0007669"/>
    <property type="project" value="UniProtKB-KW"/>
</dbReference>
<feature type="domain" description="CBS" evidence="10">
    <location>
        <begin position="145"/>
        <end position="207"/>
    </location>
</feature>
<name>A0A5J6V439_9MICO</name>
<keyword evidence="3 9" id="KW-0813">Transport</keyword>
<feature type="transmembrane region" description="Helical" evidence="9">
    <location>
        <begin position="430"/>
        <end position="453"/>
    </location>
</feature>
<keyword evidence="8" id="KW-0129">CBS domain</keyword>
<dbReference type="PANTHER" id="PTHR43773:SF1">
    <property type="entry name" value="MAGNESIUM TRANSPORTER MGTE"/>
    <property type="match status" value="1"/>
</dbReference>
<accession>A0A5J6V439</accession>
<gene>
    <name evidence="11" type="primary">mgtE</name>
    <name evidence="11" type="ORF">FY030_03700</name>
</gene>
<comment type="subunit">
    <text evidence="9">Homodimer.</text>
</comment>
<evidence type="ECO:0000256" key="4">
    <source>
        <dbReference type="ARBA" id="ARBA00022692"/>
    </source>
</evidence>
<dbReference type="SMART" id="SM00924">
    <property type="entry name" value="MgtE_N"/>
    <property type="match status" value="1"/>
</dbReference>
<keyword evidence="12" id="KW-1185">Reference proteome</keyword>
<dbReference type="InterPro" id="IPR006669">
    <property type="entry name" value="MgtE_transporter"/>
</dbReference>
<evidence type="ECO:0000256" key="9">
    <source>
        <dbReference type="RuleBase" id="RU362011"/>
    </source>
</evidence>
<feature type="transmembrane region" description="Helical" evidence="9">
    <location>
        <begin position="366"/>
        <end position="386"/>
    </location>
</feature>
<evidence type="ECO:0000256" key="3">
    <source>
        <dbReference type="ARBA" id="ARBA00022448"/>
    </source>
</evidence>
<dbReference type="NCBIfam" id="TIGR00400">
    <property type="entry name" value="mgtE"/>
    <property type="match status" value="1"/>
</dbReference>
<dbReference type="KEGG" id="serw:FY030_03700"/>
<dbReference type="AlphaFoldDB" id="A0A5J6V439"/>
<evidence type="ECO:0000313" key="12">
    <source>
        <dbReference type="Proteomes" id="UP000326546"/>
    </source>
</evidence>
<dbReference type="Pfam" id="PF03448">
    <property type="entry name" value="MgtE_N"/>
    <property type="match status" value="1"/>
</dbReference>
<dbReference type="Proteomes" id="UP000326546">
    <property type="component" value="Chromosome"/>
</dbReference>
<dbReference type="SUPFAM" id="SSF54631">
    <property type="entry name" value="CBS-domain pair"/>
    <property type="match status" value="1"/>
</dbReference>
<reference evidence="11 12" key="1">
    <citation type="submission" date="2019-09" db="EMBL/GenBank/DDBJ databases">
        <title>Serinicoccus pratensis sp. nov., isolated from meadow soil.</title>
        <authorList>
            <person name="Zhang W."/>
        </authorList>
    </citation>
    <scope>NUCLEOTIDE SEQUENCE [LARGE SCALE GENOMIC DNA]</scope>
    <source>
        <strain evidence="11 12">W204</strain>
    </source>
</reference>
<dbReference type="OrthoDB" id="9790355at2"/>
<dbReference type="SUPFAM" id="SSF161093">
    <property type="entry name" value="MgtE membrane domain-like"/>
    <property type="match status" value="1"/>
</dbReference>
<dbReference type="Pfam" id="PF01769">
    <property type="entry name" value="MgtE"/>
    <property type="match status" value="1"/>
</dbReference>
<dbReference type="InterPro" id="IPR000644">
    <property type="entry name" value="CBS_dom"/>
</dbReference>
<dbReference type="GO" id="GO:0005886">
    <property type="term" value="C:plasma membrane"/>
    <property type="evidence" value="ECO:0007669"/>
    <property type="project" value="UniProtKB-SubCell"/>
</dbReference>
<dbReference type="Gene3D" id="3.10.580.10">
    <property type="entry name" value="CBS-domain"/>
    <property type="match status" value="1"/>
</dbReference>
<dbReference type="GO" id="GO:0015095">
    <property type="term" value="F:magnesium ion transmembrane transporter activity"/>
    <property type="evidence" value="ECO:0007669"/>
    <property type="project" value="UniProtKB-UniRule"/>
</dbReference>
<dbReference type="Pfam" id="PF00571">
    <property type="entry name" value="CBS"/>
    <property type="match status" value="2"/>
</dbReference>
<feature type="transmembrane region" description="Helical" evidence="9">
    <location>
        <begin position="392"/>
        <end position="418"/>
    </location>
</feature>
<keyword evidence="9" id="KW-1003">Cell membrane</keyword>
<dbReference type="EMBL" id="CP044427">
    <property type="protein sequence ID" value="QFG67941.1"/>
    <property type="molecule type" value="Genomic_DNA"/>
</dbReference>
<feature type="transmembrane region" description="Helical" evidence="9">
    <location>
        <begin position="292"/>
        <end position="312"/>
    </location>
</feature>
<dbReference type="InterPro" id="IPR006668">
    <property type="entry name" value="Mg_transptr_MgtE_intracell_dom"/>
</dbReference>
<keyword evidence="5 9" id="KW-0460">Magnesium</keyword>
<dbReference type="SMART" id="SM00116">
    <property type="entry name" value="CBS"/>
    <property type="match status" value="2"/>
</dbReference>
<dbReference type="InterPro" id="IPR038076">
    <property type="entry name" value="MgtE_N_sf"/>
</dbReference>
<dbReference type="InterPro" id="IPR036739">
    <property type="entry name" value="SLC41_membr_dom_sf"/>
</dbReference>
<dbReference type="InterPro" id="IPR046342">
    <property type="entry name" value="CBS_dom_sf"/>
</dbReference>
<evidence type="ECO:0000259" key="10">
    <source>
        <dbReference type="PROSITE" id="PS51371"/>
    </source>
</evidence>
<evidence type="ECO:0000313" key="11">
    <source>
        <dbReference type="EMBL" id="QFG67941.1"/>
    </source>
</evidence>
<keyword evidence="6 9" id="KW-1133">Transmembrane helix</keyword>
<keyword evidence="4 9" id="KW-0812">Transmembrane</keyword>